<evidence type="ECO:0000313" key="2">
    <source>
        <dbReference type="EMBL" id="KAF7556395.1"/>
    </source>
</evidence>
<comment type="caution">
    <text evidence="2">The sequence shown here is derived from an EMBL/GenBank/DDBJ whole genome shotgun (WGS) entry which is preliminary data.</text>
</comment>
<dbReference type="GO" id="GO:0008237">
    <property type="term" value="F:metallopeptidase activity"/>
    <property type="evidence" value="ECO:0007669"/>
    <property type="project" value="InterPro"/>
</dbReference>
<sequence length="319" mass="34467">MSWTTLATAVSTALLLAGNVGANLIWDPVGNTCDNIGAALGQTDSAAAIAKLWGDVENMATYAVERMESAATLKATDPWEYLRVIGTFDTFFDIQLSDADARWDSVKSSLTAMKTLSSTNYVYMMCDDAYMWSTAADGSLMWTSPHDQSQTSPAQPGQATCASANTGGSNLIAYRMGWTIRTADFPAYVVMCAKYNSGDIYLDQLTFEAGHSLDDYNTLTTTLFHEFLHVLVSSMRGDMSGGVAAGGERYKVFGTQEVRSSYATENPDSITLFALALAASNFYWLTTKAETKLDVWNRFVASGAEGQQVITALGLTQPS</sequence>
<dbReference type="InterPro" id="IPR024079">
    <property type="entry name" value="MetalloPept_cat_dom_sf"/>
</dbReference>
<gene>
    <name evidence="2" type="ORF">G7Z17_g1452</name>
</gene>
<proteinExistence type="predicted"/>
<dbReference type="EMBL" id="JAANBB010000012">
    <property type="protein sequence ID" value="KAF7556395.1"/>
    <property type="molecule type" value="Genomic_DNA"/>
</dbReference>
<keyword evidence="1" id="KW-0732">Signal</keyword>
<dbReference type="AlphaFoldDB" id="A0A9P5HJD5"/>
<accession>A0A9P5HJD5</accession>
<dbReference type="Gene3D" id="3.40.390.10">
    <property type="entry name" value="Collagenase (Catalytic Domain)"/>
    <property type="match status" value="1"/>
</dbReference>
<protein>
    <recommendedName>
        <fullName evidence="4">Lysine-specific metallo-endopeptidase domain-containing protein</fullName>
    </recommendedName>
</protein>
<reference evidence="2" key="1">
    <citation type="submission" date="2020-03" db="EMBL/GenBank/DDBJ databases">
        <title>Draft Genome Sequence of Cylindrodendrum hubeiense.</title>
        <authorList>
            <person name="Buettner E."/>
            <person name="Kellner H."/>
        </authorList>
    </citation>
    <scope>NUCLEOTIDE SEQUENCE</scope>
    <source>
        <strain evidence="2">IHI 201604</strain>
    </source>
</reference>
<dbReference type="Proteomes" id="UP000722485">
    <property type="component" value="Unassembled WGS sequence"/>
</dbReference>
<evidence type="ECO:0000256" key="1">
    <source>
        <dbReference type="SAM" id="SignalP"/>
    </source>
</evidence>
<name>A0A9P5HJD5_9HYPO</name>
<keyword evidence="3" id="KW-1185">Reference proteome</keyword>
<feature type="chain" id="PRO_5040124906" description="Lysine-specific metallo-endopeptidase domain-containing protein" evidence="1">
    <location>
        <begin position="23"/>
        <end position="319"/>
    </location>
</feature>
<evidence type="ECO:0000313" key="3">
    <source>
        <dbReference type="Proteomes" id="UP000722485"/>
    </source>
</evidence>
<evidence type="ECO:0008006" key="4">
    <source>
        <dbReference type="Google" id="ProtNLM"/>
    </source>
</evidence>
<feature type="signal peptide" evidence="1">
    <location>
        <begin position="1"/>
        <end position="22"/>
    </location>
</feature>
<organism evidence="2 3">
    <name type="scientific">Cylindrodendrum hubeiense</name>
    <dbReference type="NCBI Taxonomy" id="595255"/>
    <lineage>
        <taxon>Eukaryota</taxon>
        <taxon>Fungi</taxon>
        <taxon>Dikarya</taxon>
        <taxon>Ascomycota</taxon>
        <taxon>Pezizomycotina</taxon>
        <taxon>Sordariomycetes</taxon>
        <taxon>Hypocreomycetidae</taxon>
        <taxon>Hypocreales</taxon>
        <taxon>Nectriaceae</taxon>
        <taxon>Cylindrodendrum</taxon>
    </lineage>
</organism>
<dbReference type="OrthoDB" id="3938114at2759"/>